<evidence type="ECO:0000256" key="5">
    <source>
        <dbReference type="ARBA" id="ARBA00022989"/>
    </source>
</evidence>
<feature type="transmembrane region" description="Helical" evidence="7">
    <location>
        <begin position="241"/>
        <end position="262"/>
    </location>
</feature>
<evidence type="ECO:0000256" key="2">
    <source>
        <dbReference type="ARBA" id="ARBA00022448"/>
    </source>
</evidence>
<evidence type="ECO:0000256" key="1">
    <source>
        <dbReference type="ARBA" id="ARBA00004651"/>
    </source>
</evidence>
<reference evidence="9 10" key="1">
    <citation type="journal article" date="2019" name="Microorganisms">
        <title>Systematic Affiliation and Genome Analysis of Subtercola vilae DB165(T) with Particular Emphasis on Cold Adaptation of an Isolate from a High-Altitude Cold Volcano Lake.</title>
        <authorList>
            <person name="Villalobos A.S."/>
            <person name="Wiese J."/>
            <person name="Imhoff J.F."/>
            <person name="Dorador C."/>
            <person name="Keller A."/>
            <person name="Hentschel U."/>
        </authorList>
    </citation>
    <scope>NUCLEOTIDE SEQUENCE [LARGE SCALE GENOMIC DNA]</scope>
    <source>
        <strain evidence="9 10">DB165</strain>
    </source>
</reference>
<dbReference type="PROSITE" id="PS50928">
    <property type="entry name" value="ABC_TM1"/>
    <property type="match status" value="1"/>
</dbReference>
<feature type="transmembrane region" description="Helical" evidence="7">
    <location>
        <begin position="184"/>
        <end position="205"/>
    </location>
</feature>
<accession>A0A4T2CBL7</accession>
<keyword evidence="6 7" id="KW-0472">Membrane</keyword>
<evidence type="ECO:0000313" key="9">
    <source>
        <dbReference type="EMBL" id="TIH40982.1"/>
    </source>
</evidence>
<keyword evidence="10" id="KW-1185">Reference proteome</keyword>
<dbReference type="Gene3D" id="1.10.3720.10">
    <property type="entry name" value="MetI-like"/>
    <property type="match status" value="1"/>
</dbReference>
<proteinExistence type="inferred from homology"/>
<keyword evidence="3" id="KW-1003">Cell membrane</keyword>
<dbReference type="SUPFAM" id="SSF161098">
    <property type="entry name" value="MetI-like"/>
    <property type="match status" value="1"/>
</dbReference>
<feature type="transmembrane region" description="Helical" evidence="7">
    <location>
        <begin position="97"/>
        <end position="123"/>
    </location>
</feature>
<dbReference type="PANTHER" id="PTHR30193">
    <property type="entry name" value="ABC TRANSPORTER PERMEASE PROTEIN"/>
    <property type="match status" value="1"/>
</dbReference>
<dbReference type="Pfam" id="PF00528">
    <property type="entry name" value="BPD_transp_1"/>
    <property type="match status" value="1"/>
</dbReference>
<feature type="transmembrane region" description="Helical" evidence="7">
    <location>
        <begin position="39"/>
        <end position="61"/>
    </location>
</feature>
<dbReference type="InterPro" id="IPR000515">
    <property type="entry name" value="MetI-like"/>
</dbReference>
<dbReference type="PANTHER" id="PTHR30193:SF37">
    <property type="entry name" value="INNER MEMBRANE ABC TRANSPORTER PERMEASE PROTEIN YCJO"/>
    <property type="match status" value="1"/>
</dbReference>
<dbReference type="AlphaFoldDB" id="A0A4T2CBL7"/>
<dbReference type="GO" id="GO:0055085">
    <property type="term" value="P:transmembrane transport"/>
    <property type="evidence" value="ECO:0007669"/>
    <property type="project" value="InterPro"/>
</dbReference>
<dbReference type="Proteomes" id="UP000306192">
    <property type="component" value="Unassembled WGS sequence"/>
</dbReference>
<comment type="subcellular location">
    <subcellularLocation>
        <location evidence="1 7">Cell membrane</location>
        <topology evidence="1 7">Multi-pass membrane protein</topology>
    </subcellularLocation>
</comment>
<evidence type="ECO:0000313" key="10">
    <source>
        <dbReference type="Proteomes" id="UP000306192"/>
    </source>
</evidence>
<dbReference type="InterPro" id="IPR035906">
    <property type="entry name" value="MetI-like_sf"/>
</dbReference>
<dbReference type="CDD" id="cd06261">
    <property type="entry name" value="TM_PBP2"/>
    <property type="match status" value="1"/>
</dbReference>
<evidence type="ECO:0000256" key="6">
    <source>
        <dbReference type="ARBA" id="ARBA00023136"/>
    </source>
</evidence>
<name>A0A4T2CBL7_9MICO</name>
<evidence type="ECO:0000256" key="7">
    <source>
        <dbReference type="RuleBase" id="RU363032"/>
    </source>
</evidence>
<comment type="caution">
    <text evidence="9">The sequence shown here is derived from an EMBL/GenBank/DDBJ whole genome shotgun (WGS) entry which is preliminary data.</text>
</comment>
<organism evidence="9 10">
    <name type="scientific">Subtercola vilae</name>
    <dbReference type="NCBI Taxonomy" id="2056433"/>
    <lineage>
        <taxon>Bacteria</taxon>
        <taxon>Bacillati</taxon>
        <taxon>Actinomycetota</taxon>
        <taxon>Actinomycetes</taxon>
        <taxon>Micrococcales</taxon>
        <taxon>Microbacteriaceae</taxon>
        <taxon>Subtercola</taxon>
    </lineage>
</organism>
<dbReference type="GO" id="GO:0005886">
    <property type="term" value="C:plasma membrane"/>
    <property type="evidence" value="ECO:0007669"/>
    <property type="project" value="UniProtKB-SubCell"/>
</dbReference>
<sequence length="321" mass="35075">MTVDLRRAPAEKAVAWRRSPAGPPRASQKRQTVIRQRQYWGRLFVLPAVVLVSLLIIVPSIQGLYYSFTNWNGRSATWVGLDNYINGIFLSPDFARIALNSVCVVLSVPFGVALSVIVANLLANNLWGRAWFRGIYFLPIALSWVVIGITFAYLLSGRGPINGLLSSVGLGMFSQDWLGGETSALISIILVFNWSYFGINVVLLFTGMTTADASITEAARLDGAHGVKMFFNIVIPQVRRYVELCLILTMAAAITSIFALIYTMTSGGPGVSTTTLEYALYTRSFSLGHFSQGAAFGILLFLISLVFAVVRLRAGVKADDD</sequence>
<feature type="transmembrane region" description="Helical" evidence="7">
    <location>
        <begin position="135"/>
        <end position="155"/>
    </location>
</feature>
<dbReference type="EMBL" id="QYRT01000001">
    <property type="protein sequence ID" value="TIH40982.1"/>
    <property type="molecule type" value="Genomic_DNA"/>
</dbReference>
<feature type="domain" description="ABC transmembrane type-1" evidence="8">
    <location>
        <begin position="93"/>
        <end position="311"/>
    </location>
</feature>
<comment type="similarity">
    <text evidence="7">Belongs to the binding-protein-dependent transport system permease family.</text>
</comment>
<dbReference type="InterPro" id="IPR051393">
    <property type="entry name" value="ABC_transporter_permease"/>
</dbReference>
<evidence type="ECO:0000256" key="3">
    <source>
        <dbReference type="ARBA" id="ARBA00022475"/>
    </source>
</evidence>
<evidence type="ECO:0000259" key="8">
    <source>
        <dbReference type="PROSITE" id="PS50928"/>
    </source>
</evidence>
<keyword evidence="2 7" id="KW-0813">Transport</keyword>
<keyword evidence="4 7" id="KW-0812">Transmembrane</keyword>
<keyword evidence="5 7" id="KW-1133">Transmembrane helix</keyword>
<evidence type="ECO:0000256" key="4">
    <source>
        <dbReference type="ARBA" id="ARBA00022692"/>
    </source>
</evidence>
<feature type="transmembrane region" description="Helical" evidence="7">
    <location>
        <begin position="290"/>
        <end position="310"/>
    </location>
</feature>
<protein>
    <submittedName>
        <fullName evidence="9">Sugar ABC transporter permease</fullName>
    </submittedName>
</protein>
<gene>
    <name evidence="9" type="ORF">D4765_00860</name>
</gene>